<dbReference type="Proteomes" id="UP001221898">
    <property type="component" value="Unassembled WGS sequence"/>
</dbReference>
<reference evidence="5" key="1">
    <citation type="journal article" date="2023" name="Science">
        <title>Genome structures resolve the early diversification of teleost fishes.</title>
        <authorList>
            <person name="Parey E."/>
            <person name="Louis A."/>
            <person name="Montfort J."/>
            <person name="Bouchez O."/>
            <person name="Roques C."/>
            <person name="Iampietro C."/>
            <person name="Lluch J."/>
            <person name="Castinel A."/>
            <person name="Donnadieu C."/>
            <person name="Desvignes T."/>
            <person name="Floi Bucao C."/>
            <person name="Jouanno E."/>
            <person name="Wen M."/>
            <person name="Mejri S."/>
            <person name="Dirks R."/>
            <person name="Jansen H."/>
            <person name="Henkel C."/>
            <person name="Chen W.J."/>
            <person name="Zahm M."/>
            <person name="Cabau C."/>
            <person name="Klopp C."/>
            <person name="Thompson A.W."/>
            <person name="Robinson-Rechavi M."/>
            <person name="Braasch I."/>
            <person name="Lecointre G."/>
            <person name="Bobe J."/>
            <person name="Postlethwait J.H."/>
            <person name="Berthelot C."/>
            <person name="Roest Crollius H."/>
            <person name="Guiguen Y."/>
        </authorList>
    </citation>
    <scope>NUCLEOTIDE SEQUENCE</scope>
    <source>
        <strain evidence="5">NC1722</strain>
    </source>
</reference>
<dbReference type="GO" id="GO:0051603">
    <property type="term" value="P:proteolysis involved in protein catabolic process"/>
    <property type="evidence" value="ECO:0007669"/>
    <property type="project" value="InterPro"/>
</dbReference>
<dbReference type="PANTHER" id="PTHR32194:SF2">
    <property type="entry name" value="PROTEASOME SUBUNIT BETA TYPE-1"/>
    <property type="match status" value="1"/>
</dbReference>
<dbReference type="EMBL" id="JAINUG010000139">
    <property type="protein sequence ID" value="KAJ8393261.1"/>
    <property type="molecule type" value="Genomic_DNA"/>
</dbReference>
<dbReference type="CDD" id="cd03757">
    <property type="entry name" value="proteasome_beta_type_1"/>
    <property type="match status" value="1"/>
</dbReference>
<name>A0AAD7S1Z8_9TELE</name>
<evidence type="ECO:0000256" key="2">
    <source>
        <dbReference type="ARBA" id="ARBA00022942"/>
    </source>
</evidence>
<gene>
    <name evidence="5" type="ORF">AAFF_G00063330</name>
</gene>
<organism evidence="5 6">
    <name type="scientific">Aldrovandia affinis</name>
    <dbReference type="NCBI Taxonomy" id="143900"/>
    <lineage>
        <taxon>Eukaryota</taxon>
        <taxon>Metazoa</taxon>
        <taxon>Chordata</taxon>
        <taxon>Craniata</taxon>
        <taxon>Vertebrata</taxon>
        <taxon>Euteleostomi</taxon>
        <taxon>Actinopterygii</taxon>
        <taxon>Neopterygii</taxon>
        <taxon>Teleostei</taxon>
        <taxon>Notacanthiformes</taxon>
        <taxon>Halosauridae</taxon>
        <taxon>Aldrovandia</taxon>
    </lineage>
</organism>
<dbReference type="GO" id="GO:0005737">
    <property type="term" value="C:cytoplasm"/>
    <property type="evidence" value="ECO:0007669"/>
    <property type="project" value="UniProtKB-SubCell"/>
</dbReference>
<protein>
    <recommendedName>
        <fullName evidence="4">Proteasome subunit beta</fullName>
    </recommendedName>
</protein>
<comment type="subunit">
    <text evidence="4">Component of the proteasome complex.</text>
</comment>
<comment type="caution">
    <text evidence="5">The sequence shown here is derived from an EMBL/GenBank/DDBJ whole genome shotgun (WGS) entry which is preliminary data.</text>
</comment>
<dbReference type="FunFam" id="3.60.20.10:FF:000033">
    <property type="entry name" value="Proteasome subunit beta"/>
    <property type="match status" value="1"/>
</dbReference>
<keyword evidence="1 4" id="KW-0963">Cytoplasm</keyword>
<keyword evidence="2 4" id="KW-0647">Proteasome</keyword>
<dbReference type="Pfam" id="PF00227">
    <property type="entry name" value="Proteasome"/>
    <property type="match status" value="1"/>
</dbReference>
<evidence type="ECO:0000313" key="5">
    <source>
        <dbReference type="EMBL" id="KAJ8393261.1"/>
    </source>
</evidence>
<keyword evidence="6" id="KW-1185">Reference proteome</keyword>
<evidence type="ECO:0000313" key="6">
    <source>
        <dbReference type="Proteomes" id="UP001221898"/>
    </source>
</evidence>
<comment type="function">
    <text evidence="4">Component of the proteasome, a multicatalytic proteinase complex which is characterized by its ability to cleave peptides with Arg, Phe, Tyr, Leu, and Glu adjacent to the leaving group at neutral or slightly basic pH. The proteasome has an ATP-dependent proteolytic activity.</text>
</comment>
<accession>A0AAD7S1Z8</accession>
<dbReference type="PROSITE" id="PS51476">
    <property type="entry name" value="PROTEASOME_BETA_2"/>
    <property type="match status" value="1"/>
</dbReference>
<dbReference type="Gene3D" id="3.60.20.10">
    <property type="entry name" value="Glutamine Phosphoribosylpyrophosphate, subunit 1, domain 1"/>
    <property type="match status" value="1"/>
</dbReference>
<keyword evidence="3 4" id="KW-0539">Nucleus</keyword>
<dbReference type="InterPro" id="IPR001353">
    <property type="entry name" value="Proteasome_sua/b"/>
</dbReference>
<dbReference type="AlphaFoldDB" id="A0AAD7S1Z8"/>
<dbReference type="PROSITE" id="PS00854">
    <property type="entry name" value="PROTEASOME_BETA_1"/>
    <property type="match status" value="1"/>
</dbReference>
<dbReference type="InterPro" id="IPR029055">
    <property type="entry name" value="Ntn_hydrolases_N"/>
</dbReference>
<evidence type="ECO:0000256" key="3">
    <source>
        <dbReference type="ARBA" id="ARBA00023242"/>
    </source>
</evidence>
<dbReference type="InterPro" id="IPR023333">
    <property type="entry name" value="Proteasome_suB-type"/>
</dbReference>
<comment type="similarity">
    <text evidence="4">Belongs to the peptidase T1B family.</text>
</comment>
<proteinExistence type="inferred from homology"/>
<dbReference type="GO" id="GO:0005839">
    <property type="term" value="C:proteasome core complex"/>
    <property type="evidence" value="ECO:0007669"/>
    <property type="project" value="InterPro"/>
</dbReference>
<sequence length="317" mass="35829">MHWPVCQGVIMYLAVVRLSCLWVAEIRLVEFRPAINLENKKERKKLLLPVPGRHIAVRQRVCFRLYTPGFFPWSSLTLDRMLSAQMWGEQGRMKEYHYTGPVEHRFSPYSFNGGTVLAVAGEDFAIVASDTRLSEGYSIHSRDSPKCYKLTDTTVIGCSGFHGDCLTLTKIIDARLKMYKHSNNKTMTSRAIAAMLSTVLYGRRFFPYYVYNIIGGLDEEGRGAVYSFDPVGSYQRDTYKAGGSASAMLQPLLDNQIGFKNMENVQHLPLSQEKAVQLVKDVFISAAERDVYTGDALKLCIITKEGIKEETVPLRKD</sequence>
<evidence type="ECO:0000256" key="4">
    <source>
        <dbReference type="RuleBase" id="RU004203"/>
    </source>
</evidence>
<evidence type="ECO:0000256" key="1">
    <source>
        <dbReference type="ARBA" id="ARBA00022490"/>
    </source>
</evidence>
<dbReference type="SUPFAM" id="SSF56235">
    <property type="entry name" value="N-terminal nucleophile aminohydrolases (Ntn hydrolases)"/>
    <property type="match status" value="1"/>
</dbReference>
<dbReference type="GO" id="GO:0005634">
    <property type="term" value="C:nucleus"/>
    <property type="evidence" value="ECO:0007669"/>
    <property type="project" value="UniProtKB-SubCell"/>
</dbReference>
<dbReference type="InterPro" id="IPR016050">
    <property type="entry name" value="Proteasome_bsu_CS"/>
</dbReference>
<comment type="subcellular location">
    <subcellularLocation>
        <location evidence="4">Cytoplasm</location>
    </subcellularLocation>
    <subcellularLocation>
        <location evidence="4">Nucleus</location>
    </subcellularLocation>
</comment>
<dbReference type="PANTHER" id="PTHR32194">
    <property type="entry name" value="METALLOPROTEASE TLDD"/>
    <property type="match status" value="1"/>
</dbReference>